<dbReference type="CDD" id="cd09110">
    <property type="entry name" value="PLDc_CLS_1"/>
    <property type="match status" value="1"/>
</dbReference>
<dbReference type="InterPro" id="IPR001736">
    <property type="entry name" value="PLipase_D/transphosphatidylase"/>
</dbReference>
<feature type="domain" description="PLD phosphodiesterase" evidence="10">
    <location>
        <begin position="108"/>
        <end position="135"/>
    </location>
</feature>
<dbReference type="InterPro" id="IPR030872">
    <property type="entry name" value="Cardiolipin_synth_ClsB"/>
</dbReference>
<gene>
    <name evidence="9" type="primary">clsB</name>
    <name evidence="11" type="ORF">DT594_00885</name>
</gene>
<dbReference type="GO" id="GO:0005886">
    <property type="term" value="C:plasma membrane"/>
    <property type="evidence" value="ECO:0007669"/>
    <property type="project" value="UniProtKB-SubCell"/>
</dbReference>
<dbReference type="PROSITE" id="PS50035">
    <property type="entry name" value="PLD"/>
    <property type="match status" value="2"/>
</dbReference>
<feature type="active site" evidence="9">
    <location>
        <position position="291"/>
    </location>
</feature>
<feature type="active site" evidence="9">
    <location>
        <position position="293"/>
    </location>
</feature>
<evidence type="ECO:0000313" key="12">
    <source>
        <dbReference type="Proteomes" id="UP000463138"/>
    </source>
</evidence>
<dbReference type="PANTHER" id="PTHR21248">
    <property type="entry name" value="CARDIOLIPIN SYNTHASE"/>
    <property type="match status" value="1"/>
</dbReference>
<dbReference type="InterPro" id="IPR025202">
    <property type="entry name" value="PLD-like_dom"/>
</dbReference>
<comment type="function">
    <text evidence="9">Catalyzes the phosphatidyl group transfer from one phosphatidylglycerol molecule to another to form cardiolipin (CL) (diphosphatidylglycerol) and glycerol.</text>
</comment>
<name>A0A7V7KY96_9GAMM</name>
<keyword evidence="6 9" id="KW-0472">Membrane</keyword>
<feature type="active site" evidence="9">
    <location>
        <position position="120"/>
    </location>
</feature>
<evidence type="ECO:0000256" key="6">
    <source>
        <dbReference type="ARBA" id="ARBA00023136"/>
    </source>
</evidence>
<keyword evidence="4" id="KW-0677">Repeat</keyword>
<feature type="domain" description="PLD phosphodiesterase" evidence="10">
    <location>
        <begin position="286"/>
        <end position="313"/>
    </location>
</feature>
<organism evidence="11 12">
    <name type="scientific">Halopseudomonas laoshanensis</name>
    <dbReference type="NCBI Taxonomy" id="2268758"/>
    <lineage>
        <taxon>Bacteria</taxon>
        <taxon>Pseudomonadati</taxon>
        <taxon>Pseudomonadota</taxon>
        <taxon>Gammaproteobacteria</taxon>
        <taxon>Pseudomonadales</taxon>
        <taxon>Pseudomonadaceae</taxon>
        <taxon>Halopseudomonas</taxon>
    </lineage>
</organism>
<dbReference type="NCBIfam" id="NF008427">
    <property type="entry name" value="PRK11263.1"/>
    <property type="match status" value="1"/>
</dbReference>
<evidence type="ECO:0000259" key="10">
    <source>
        <dbReference type="PROSITE" id="PS50035"/>
    </source>
</evidence>
<proteinExistence type="inferred from homology"/>
<dbReference type="Gene3D" id="3.30.870.10">
    <property type="entry name" value="Endonuclease Chain A"/>
    <property type="match status" value="2"/>
</dbReference>
<dbReference type="HAMAP" id="MF_01917">
    <property type="entry name" value="Cardiolipin_synth_ClsB"/>
    <property type="match status" value="1"/>
</dbReference>
<dbReference type="GO" id="GO:0008808">
    <property type="term" value="F:cardiolipin synthase activity"/>
    <property type="evidence" value="ECO:0007669"/>
    <property type="project" value="InterPro"/>
</dbReference>
<feature type="active site" evidence="9">
    <location>
        <position position="115"/>
    </location>
</feature>
<keyword evidence="7 9" id="KW-0594">Phospholipid biosynthesis</keyword>
<comment type="caution">
    <text evidence="11">The sequence shown here is derived from an EMBL/GenBank/DDBJ whole genome shotgun (WGS) entry which is preliminary data.</text>
</comment>
<dbReference type="GO" id="GO:0032049">
    <property type="term" value="P:cardiolipin biosynthetic process"/>
    <property type="evidence" value="ECO:0007669"/>
    <property type="project" value="InterPro"/>
</dbReference>
<keyword evidence="3 9" id="KW-0808">Transferase</keyword>
<dbReference type="CDD" id="cd09159">
    <property type="entry name" value="PLDc_ybhO_like_2"/>
    <property type="match status" value="1"/>
</dbReference>
<dbReference type="SUPFAM" id="SSF56024">
    <property type="entry name" value="Phospholipase D/nuclease"/>
    <property type="match status" value="2"/>
</dbReference>
<reference evidence="11 12" key="1">
    <citation type="submission" date="2018-07" db="EMBL/GenBank/DDBJ databases">
        <title>Pseudomonas laoshanensis sp. nov., isolated from soil.</title>
        <authorList>
            <person name="Sun J."/>
            <person name="Yu L."/>
            <person name="Wang M."/>
            <person name="Zhang C."/>
        </authorList>
    </citation>
    <scope>NUCLEOTIDE SEQUENCE [LARGE SCALE GENOMIC DNA]</scope>
    <source>
        <strain evidence="11 12">Y22</strain>
    </source>
</reference>
<feature type="active site" evidence="9">
    <location>
        <position position="298"/>
    </location>
</feature>
<dbReference type="PANTHER" id="PTHR21248:SF23">
    <property type="entry name" value="CARDIOLIPIN SYNTHASE B"/>
    <property type="match status" value="1"/>
</dbReference>
<dbReference type="SMART" id="SM00155">
    <property type="entry name" value="PLDc"/>
    <property type="match status" value="2"/>
</dbReference>
<dbReference type="RefSeq" id="WP_149330954.1">
    <property type="nucleotide sequence ID" value="NZ_QOVF01000001.1"/>
</dbReference>
<feature type="active site" evidence="9">
    <location>
        <position position="113"/>
    </location>
</feature>
<dbReference type="EC" id="2.7.8.-" evidence="9"/>
<comment type="catalytic activity">
    <reaction evidence="9">
        <text>2 a 1,2-diacyl-sn-glycero-3-phospho-(1'-sn-glycerol) = a cardiolipin + glycerol</text>
        <dbReference type="Rhea" id="RHEA:31451"/>
        <dbReference type="ChEBI" id="CHEBI:17754"/>
        <dbReference type="ChEBI" id="CHEBI:62237"/>
        <dbReference type="ChEBI" id="CHEBI:64716"/>
    </reaction>
</comment>
<evidence type="ECO:0000256" key="8">
    <source>
        <dbReference type="ARBA" id="ARBA00023264"/>
    </source>
</evidence>
<keyword evidence="8 9" id="KW-1208">Phospholipid metabolism</keyword>
<evidence type="ECO:0000256" key="7">
    <source>
        <dbReference type="ARBA" id="ARBA00023209"/>
    </source>
</evidence>
<keyword evidence="5 9" id="KW-0443">Lipid metabolism</keyword>
<keyword evidence="12" id="KW-1185">Reference proteome</keyword>
<dbReference type="OrthoDB" id="9762009at2"/>
<evidence type="ECO:0000256" key="2">
    <source>
        <dbReference type="ARBA" id="ARBA00022516"/>
    </source>
</evidence>
<comment type="similarity">
    <text evidence="9">Belongs to the phospholipase D family. Cardiolipin synthase subfamily. ClsB sub-subfamily.</text>
</comment>
<evidence type="ECO:0000256" key="9">
    <source>
        <dbReference type="HAMAP-Rule" id="MF_01917"/>
    </source>
</evidence>
<comment type="subcellular location">
    <subcellularLocation>
        <location evidence="9">Cell membrane</location>
        <topology evidence="9">Peripheral membrane protein</topology>
    </subcellularLocation>
</comment>
<dbReference type="PIRSF" id="PIRSF000850">
    <property type="entry name" value="Phospholipase_D_PSS"/>
    <property type="match status" value="1"/>
</dbReference>
<evidence type="ECO:0000256" key="3">
    <source>
        <dbReference type="ARBA" id="ARBA00022679"/>
    </source>
</evidence>
<protein>
    <recommendedName>
        <fullName evidence="9">Cardiolipin synthase B</fullName>
        <shortName evidence="9">CL synthase</shortName>
        <ecNumber evidence="9">2.7.8.-</ecNumber>
    </recommendedName>
</protein>
<dbReference type="EMBL" id="QOVF01000001">
    <property type="protein sequence ID" value="KAA0695954.1"/>
    <property type="molecule type" value="Genomic_DNA"/>
</dbReference>
<dbReference type="Proteomes" id="UP000463138">
    <property type="component" value="Unassembled WGS sequence"/>
</dbReference>
<evidence type="ECO:0000313" key="11">
    <source>
        <dbReference type="EMBL" id="KAA0695954.1"/>
    </source>
</evidence>
<accession>A0A7V7KY96</accession>
<sequence>MSYIWREGNDVELLINGEAYFPAVFAAIRAAQKQVLLETFIIFEDKVGNELQQILIEVASRGVEVQVMVDGYGTADLSKPFVAAMTSVGVKLHMFDPKPKILGYRTNMFRRLHRKIVVVDGEEAFVGGINFSADHLADFGPMAKQDYAVRVTGPIVVDIHRASLDLFRQNREGGRPRRSLPAMQGLPRFTGDARMRVAIRDNDLHPTDIERQYLQAIRSANYRLVIANAYFFPGYRLMRELRNASRRGVDVTLILQGQPDMPWVRACAKLLYNYLLRDGVSIYEYRERPLHGKVALVDQEWATVGSSNLDPLSLSLNLEANLIIRHPPFNQQLHQHLKELVAEKCQQVSLETAMRGSWWRAPLTVMCFHFIRRFPAMAGQLPAHVPMMKLLRPHLEPANDASAEPELQLNQEKTS</sequence>
<evidence type="ECO:0000256" key="4">
    <source>
        <dbReference type="ARBA" id="ARBA00022737"/>
    </source>
</evidence>
<keyword evidence="2 9" id="KW-0444">Lipid biosynthesis</keyword>
<keyword evidence="1 9" id="KW-1003">Cell membrane</keyword>
<dbReference type="AlphaFoldDB" id="A0A7V7KY96"/>
<evidence type="ECO:0000256" key="1">
    <source>
        <dbReference type="ARBA" id="ARBA00022475"/>
    </source>
</evidence>
<evidence type="ECO:0000256" key="5">
    <source>
        <dbReference type="ARBA" id="ARBA00023098"/>
    </source>
</evidence>
<dbReference type="Pfam" id="PF13091">
    <property type="entry name" value="PLDc_2"/>
    <property type="match status" value="2"/>
</dbReference>